<evidence type="ECO:0008006" key="3">
    <source>
        <dbReference type="Google" id="ProtNLM"/>
    </source>
</evidence>
<protein>
    <recommendedName>
        <fullName evidence="3">C2H2-type domain-containing protein</fullName>
    </recommendedName>
</protein>
<evidence type="ECO:0000313" key="1">
    <source>
        <dbReference type="EMBL" id="SDE91231.1"/>
    </source>
</evidence>
<dbReference type="Proteomes" id="UP000199076">
    <property type="component" value="Unassembled WGS sequence"/>
</dbReference>
<dbReference type="AlphaFoldDB" id="A0A1G7GT07"/>
<reference evidence="2" key="1">
    <citation type="submission" date="2016-10" db="EMBL/GenBank/DDBJ databases">
        <authorList>
            <person name="Varghese N."/>
            <person name="Submissions S."/>
        </authorList>
    </citation>
    <scope>NUCLEOTIDE SEQUENCE [LARGE SCALE GENOMIC DNA]</scope>
    <source>
        <strain evidence="2">IBRC-M 10760</strain>
    </source>
</reference>
<proteinExistence type="predicted"/>
<gene>
    <name evidence="1" type="ORF">SAMN05216218_102171</name>
</gene>
<name>A0A1G7GT07_9EURY</name>
<organism evidence="1 2">
    <name type="scientific">Halorientalis regularis</name>
    <dbReference type="NCBI Taxonomy" id="660518"/>
    <lineage>
        <taxon>Archaea</taxon>
        <taxon>Methanobacteriati</taxon>
        <taxon>Methanobacteriota</taxon>
        <taxon>Stenosarchaea group</taxon>
        <taxon>Halobacteria</taxon>
        <taxon>Halobacteriales</taxon>
        <taxon>Haloarculaceae</taxon>
        <taxon>Halorientalis</taxon>
    </lineage>
</organism>
<sequence>MSTQLLDLGLEPADVATDADSDLRFRCPVCDGRARTEADVYRHLLVEHRKSGLSEALLDRAEVRVETAGE</sequence>
<keyword evidence="2" id="KW-1185">Reference proteome</keyword>
<evidence type="ECO:0000313" key="2">
    <source>
        <dbReference type="Proteomes" id="UP000199076"/>
    </source>
</evidence>
<dbReference type="EMBL" id="FNBK01000002">
    <property type="protein sequence ID" value="SDE91231.1"/>
    <property type="molecule type" value="Genomic_DNA"/>
</dbReference>
<dbReference type="RefSeq" id="WP_092687983.1">
    <property type="nucleotide sequence ID" value="NZ_FNBK01000002.1"/>
</dbReference>
<accession>A0A1G7GT07</accession>